<organism evidence="10 11">
    <name type="scientific">Agromyces seonyuensis</name>
    <dbReference type="NCBI Taxonomy" id="2662446"/>
    <lineage>
        <taxon>Bacteria</taxon>
        <taxon>Bacillati</taxon>
        <taxon>Actinomycetota</taxon>
        <taxon>Actinomycetes</taxon>
        <taxon>Micrococcales</taxon>
        <taxon>Microbacteriaceae</taxon>
        <taxon>Agromyces</taxon>
    </lineage>
</organism>
<dbReference type="InterPro" id="IPR050727">
    <property type="entry name" value="GH43_arabinanases"/>
</dbReference>
<evidence type="ECO:0000256" key="6">
    <source>
        <dbReference type="PIRSR" id="PIRSR026534-1"/>
    </source>
</evidence>
<evidence type="ECO:0000256" key="7">
    <source>
        <dbReference type="PIRSR" id="PIRSR026534-2"/>
    </source>
</evidence>
<sequence length="335" mass="35931">MPRAGGRRPRRSVAALAALVAVSALGLTACAPTGARDLTGDLSVHDPALAQDGDTWFVYSTGSAGVADGNVQIRSSSDGEHWVSRGAVWEEQPEWLADAVPGVSNLWAPELIEHDGTWYLYYSASTFGKNRSVIALATNTTLDPDDPRYDWVDRGPVVESASGDDFNAIDPGVAVDDDGTPWLAFGSFWSGIRMVRLAWPDGLRADDEEPLRLADRGTPPNAIEAPYLVQHDGDWFLFVSVDACCQGLDSTYSIAVGRADEITGPYLGRDGTPLLLDGQTTLLAAEGDRIGPGGQSVAGGMLALHYYDARLDGAFQLALIPLRWDAEGWPVVDWD</sequence>
<dbReference type="Gene3D" id="2.115.10.20">
    <property type="entry name" value="Glycosyl hydrolase domain, family 43"/>
    <property type="match status" value="1"/>
</dbReference>
<feature type="site" description="Important for catalytic activity, responsible for pKa modulation of the active site Glu and correct orientation of both the proton donor and substrate" evidence="8">
    <location>
        <position position="170"/>
    </location>
</feature>
<comment type="caution">
    <text evidence="10">The sequence shown here is derived from an EMBL/GenBank/DDBJ whole genome shotgun (WGS) entry which is preliminary data.</text>
</comment>
<name>A0A6I4P199_9MICO</name>
<evidence type="ECO:0000256" key="4">
    <source>
        <dbReference type="ARBA" id="ARBA00023295"/>
    </source>
</evidence>
<protein>
    <submittedName>
        <fullName evidence="10">Family 43 glycosylhydrolase</fullName>
    </submittedName>
</protein>
<evidence type="ECO:0000256" key="9">
    <source>
        <dbReference type="SAM" id="SignalP"/>
    </source>
</evidence>
<gene>
    <name evidence="10" type="ORF">GB864_17435</name>
</gene>
<accession>A0A6I4P199</accession>
<dbReference type="GO" id="GO:0046558">
    <property type="term" value="F:arabinan endo-1,5-alpha-L-arabinosidase activity"/>
    <property type="evidence" value="ECO:0007669"/>
    <property type="project" value="InterPro"/>
</dbReference>
<comment type="similarity">
    <text evidence="2 5">Belongs to the glycosyl hydrolase 43 family.</text>
</comment>
<dbReference type="PANTHER" id="PTHR43301">
    <property type="entry name" value="ARABINAN ENDO-1,5-ALPHA-L-ARABINOSIDASE"/>
    <property type="match status" value="1"/>
</dbReference>
<dbReference type="PANTHER" id="PTHR43301:SF3">
    <property type="entry name" value="ARABINAN ENDO-1,5-ALPHA-L-ARABINOSIDASE A-RELATED"/>
    <property type="match status" value="1"/>
</dbReference>
<dbReference type="InterPro" id="IPR016840">
    <property type="entry name" value="Glyco_hydro_43_endo_a_Ara-ase"/>
</dbReference>
<dbReference type="EMBL" id="WSTA01000125">
    <property type="protein sequence ID" value="MWC00327.1"/>
    <property type="molecule type" value="Genomic_DNA"/>
</dbReference>
<dbReference type="InterPro" id="IPR006710">
    <property type="entry name" value="Glyco_hydro_43"/>
</dbReference>
<dbReference type="InterPro" id="IPR023296">
    <property type="entry name" value="Glyco_hydro_beta-prop_sf"/>
</dbReference>
<comment type="pathway">
    <text evidence="1 5">Glycan metabolism; L-arabinan degradation.</text>
</comment>
<dbReference type="AlphaFoldDB" id="A0A6I4P199"/>
<feature type="signal peptide" evidence="9">
    <location>
        <begin position="1"/>
        <end position="31"/>
    </location>
</feature>
<feature type="chain" id="PRO_5026073290" evidence="9">
    <location>
        <begin position="32"/>
        <end position="335"/>
    </location>
</feature>
<evidence type="ECO:0000256" key="2">
    <source>
        <dbReference type="ARBA" id="ARBA00009865"/>
    </source>
</evidence>
<feature type="binding site" evidence="7">
    <location>
        <begin position="187"/>
        <end position="189"/>
    </location>
    <ligand>
        <name>substrate</name>
    </ligand>
</feature>
<reference evidence="10 11" key="1">
    <citation type="submission" date="2019-12" db="EMBL/GenBank/DDBJ databases">
        <authorList>
            <person name="Kim Y.S."/>
        </authorList>
    </citation>
    <scope>NUCLEOTIDE SEQUENCE [LARGE SCALE GENOMIC DNA]</scope>
    <source>
        <strain evidence="10 11">MMS17-SY077</strain>
    </source>
</reference>
<keyword evidence="3 5" id="KW-0378">Hydrolase</keyword>
<dbReference type="SUPFAM" id="SSF75005">
    <property type="entry name" value="Arabinanase/levansucrase/invertase"/>
    <property type="match status" value="1"/>
</dbReference>
<dbReference type="PROSITE" id="PS51257">
    <property type="entry name" value="PROKAR_LIPOPROTEIN"/>
    <property type="match status" value="1"/>
</dbReference>
<dbReference type="PIRSF" id="PIRSF026534">
    <property type="entry name" value="Endo_alpha-L-arabinosidase"/>
    <property type="match status" value="1"/>
</dbReference>
<keyword evidence="4 5" id="KW-0326">Glycosidase</keyword>
<keyword evidence="11" id="KW-1185">Reference proteome</keyword>
<feature type="active site" description="Proton acceptor" evidence="6">
    <location>
        <position position="46"/>
    </location>
</feature>
<evidence type="ECO:0000256" key="8">
    <source>
        <dbReference type="PIRSR" id="PIRSR606710-2"/>
    </source>
</evidence>
<keyword evidence="9" id="KW-0732">Signal</keyword>
<dbReference type="GO" id="GO:0031222">
    <property type="term" value="P:arabinan catabolic process"/>
    <property type="evidence" value="ECO:0007669"/>
    <property type="project" value="UniProtKB-UniPathway"/>
</dbReference>
<dbReference type="Pfam" id="PF04616">
    <property type="entry name" value="Glyco_hydro_43"/>
    <property type="match status" value="1"/>
</dbReference>
<feature type="binding site" evidence="7">
    <location>
        <position position="128"/>
    </location>
    <ligand>
        <name>substrate</name>
    </ligand>
</feature>
<feature type="binding site" evidence="7">
    <location>
        <begin position="167"/>
        <end position="170"/>
    </location>
    <ligand>
        <name>substrate</name>
    </ligand>
</feature>
<evidence type="ECO:0000256" key="1">
    <source>
        <dbReference type="ARBA" id="ARBA00004834"/>
    </source>
</evidence>
<proteinExistence type="inferred from homology"/>
<evidence type="ECO:0000256" key="5">
    <source>
        <dbReference type="PIRNR" id="PIRNR026534"/>
    </source>
</evidence>
<evidence type="ECO:0000313" key="11">
    <source>
        <dbReference type="Proteomes" id="UP000438182"/>
    </source>
</evidence>
<evidence type="ECO:0000313" key="10">
    <source>
        <dbReference type="EMBL" id="MWC00327.1"/>
    </source>
</evidence>
<dbReference type="CDD" id="cd08998">
    <property type="entry name" value="GH43_Arb43a-like"/>
    <property type="match status" value="1"/>
</dbReference>
<evidence type="ECO:0000256" key="3">
    <source>
        <dbReference type="ARBA" id="ARBA00022801"/>
    </source>
</evidence>
<dbReference type="Proteomes" id="UP000438182">
    <property type="component" value="Unassembled WGS sequence"/>
</dbReference>
<dbReference type="UniPathway" id="UPA00667"/>
<feature type="binding site" evidence="7">
    <location>
        <position position="46"/>
    </location>
    <ligand>
        <name>substrate</name>
    </ligand>
</feature>
<feature type="active site" description="Proton donor" evidence="6">
    <location>
        <position position="224"/>
    </location>
</feature>